<dbReference type="Gene3D" id="1.10.10.10">
    <property type="entry name" value="Winged helix-like DNA-binding domain superfamily/Winged helix DNA-binding domain"/>
    <property type="match status" value="1"/>
</dbReference>
<accession>A0ABR7SD28</accession>
<dbReference type="RefSeq" id="WP_187813895.1">
    <property type="nucleotide sequence ID" value="NZ_JACTVJ010000006.1"/>
</dbReference>
<keyword evidence="1" id="KW-0805">Transcription regulation</keyword>
<evidence type="ECO:0000256" key="2">
    <source>
        <dbReference type="ARBA" id="ARBA00023125"/>
    </source>
</evidence>
<dbReference type="Pfam" id="PF12840">
    <property type="entry name" value="HTH_20"/>
    <property type="match status" value="1"/>
</dbReference>
<evidence type="ECO:0000313" key="5">
    <source>
        <dbReference type="EMBL" id="MBC9713405.1"/>
    </source>
</evidence>
<comment type="caution">
    <text evidence="5">The sequence shown here is derived from an EMBL/GenBank/DDBJ whole genome shotgun (WGS) entry which is preliminary data.</text>
</comment>
<keyword evidence="2" id="KW-0238">DNA-binding</keyword>
<dbReference type="SUPFAM" id="SSF46785">
    <property type="entry name" value="Winged helix' DNA-binding domain"/>
    <property type="match status" value="1"/>
</dbReference>
<protein>
    <submittedName>
        <fullName evidence="5">Winged helix-turn-helix transcriptional regulator</fullName>
    </submittedName>
</protein>
<gene>
    <name evidence="5" type="ORF">H9Y04_12575</name>
</gene>
<dbReference type="Proteomes" id="UP000642284">
    <property type="component" value="Unassembled WGS sequence"/>
</dbReference>
<proteinExistence type="predicted"/>
<dbReference type="SMART" id="SM00418">
    <property type="entry name" value="HTH_ARSR"/>
    <property type="match status" value="1"/>
</dbReference>
<dbReference type="InterPro" id="IPR036390">
    <property type="entry name" value="WH_DNA-bd_sf"/>
</dbReference>
<evidence type="ECO:0000313" key="6">
    <source>
        <dbReference type="Proteomes" id="UP000642284"/>
    </source>
</evidence>
<dbReference type="InterPro" id="IPR001845">
    <property type="entry name" value="HTH_ArsR_DNA-bd_dom"/>
</dbReference>
<evidence type="ECO:0000259" key="4">
    <source>
        <dbReference type="SMART" id="SM00418"/>
    </source>
</evidence>
<name>A0ABR7SD28_9ACTN</name>
<dbReference type="InterPro" id="IPR036388">
    <property type="entry name" value="WH-like_DNA-bd_sf"/>
</dbReference>
<dbReference type="PANTHER" id="PTHR43132">
    <property type="entry name" value="ARSENICAL RESISTANCE OPERON REPRESSOR ARSR-RELATED"/>
    <property type="match status" value="1"/>
</dbReference>
<evidence type="ECO:0000256" key="1">
    <source>
        <dbReference type="ARBA" id="ARBA00023015"/>
    </source>
</evidence>
<keyword evidence="6" id="KW-1185">Reference proteome</keyword>
<dbReference type="InterPro" id="IPR051011">
    <property type="entry name" value="Metal_resp_trans_reg"/>
</dbReference>
<organism evidence="5 6">
    <name type="scientific">Streptomyces polyasparticus</name>
    <dbReference type="NCBI Taxonomy" id="2767826"/>
    <lineage>
        <taxon>Bacteria</taxon>
        <taxon>Bacillati</taxon>
        <taxon>Actinomycetota</taxon>
        <taxon>Actinomycetes</taxon>
        <taxon>Kitasatosporales</taxon>
        <taxon>Streptomycetaceae</taxon>
        <taxon>Streptomyces</taxon>
    </lineage>
</organism>
<reference evidence="5 6" key="1">
    <citation type="submission" date="2020-08" db="EMBL/GenBank/DDBJ databases">
        <title>Genemic of Streptomyces polyaspartic.</title>
        <authorList>
            <person name="Liu W."/>
        </authorList>
    </citation>
    <scope>NUCLEOTIDE SEQUENCE [LARGE SCALE GENOMIC DNA]</scope>
    <source>
        <strain evidence="5 6">TRM66268-LWL</strain>
    </source>
</reference>
<feature type="domain" description="HTH arsR-type" evidence="4">
    <location>
        <begin position="247"/>
        <end position="321"/>
    </location>
</feature>
<evidence type="ECO:0000256" key="3">
    <source>
        <dbReference type="ARBA" id="ARBA00023163"/>
    </source>
</evidence>
<sequence length="322" mass="34532">MLEIEFSAEDVARTRFAVSPLWEVIAGVRILSGAGSQDLHRRWAERTRTRIAAAKLDLTPLTSLLPPADQQIPSFLSPPPTTPGPSLDVELAALRATPPELLRTTSQAAQPAVAALLADRERGLGKLADVITAYWELAMAPFWPRMAGLYEADIQYRARRFAEGGTGCLFEDLGEQVTWDSGRLQIRHKFFHGVRRLDGHGLLLVPSVFVWPRVFSKTDAKYQATLRYPPRGVGQLWTAPPSPASAALAGVLGAARARLLAELSTPASTTELAPRVGLSAGGVSQHLSALRAAGLVSAHRAGRSVLYARTRAAEVLVAGAGA</sequence>
<dbReference type="CDD" id="cd00090">
    <property type="entry name" value="HTH_ARSR"/>
    <property type="match status" value="1"/>
</dbReference>
<dbReference type="InterPro" id="IPR011991">
    <property type="entry name" value="ArsR-like_HTH"/>
</dbReference>
<dbReference type="PANTHER" id="PTHR43132:SF6">
    <property type="entry name" value="HTH-TYPE TRANSCRIPTIONAL REPRESSOR CZRA"/>
    <property type="match status" value="1"/>
</dbReference>
<dbReference type="EMBL" id="JACTVJ010000006">
    <property type="protein sequence ID" value="MBC9713405.1"/>
    <property type="molecule type" value="Genomic_DNA"/>
</dbReference>
<keyword evidence="3" id="KW-0804">Transcription</keyword>